<dbReference type="KEGG" id="rhoz:GXP67_17305"/>
<evidence type="ECO:0000256" key="1">
    <source>
        <dbReference type="SAM" id="MobiDB-lite"/>
    </source>
</evidence>
<evidence type="ECO:0000256" key="2">
    <source>
        <dbReference type="SAM" id="Phobius"/>
    </source>
</evidence>
<feature type="region of interest" description="Disordered" evidence="1">
    <location>
        <begin position="1"/>
        <end position="25"/>
    </location>
</feature>
<dbReference type="Proteomes" id="UP000480178">
    <property type="component" value="Chromosome"/>
</dbReference>
<feature type="transmembrane region" description="Helical" evidence="2">
    <location>
        <begin position="32"/>
        <end position="49"/>
    </location>
</feature>
<accession>A0A6C0GKV0</accession>
<keyword evidence="2" id="KW-0472">Membrane</keyword>
<keyword evidence="2" id="KW-0812">Transmembrane</keyword>
<evidence type="ECO:0000313" key="4">
    <source>
        <dbReference type="Proteomes" id="UP000480178"/>
    </source>
</evidence>
<dbReference type="AlphaFoldDB" id="A0A6C0GKV0"/>
<sequence length="222" mass="25610">MEIITPSEGEAPIQSQPGKPSGKKFGKSKEEYLADALLIVFSVLLALILNEIRNNWMERSQTREMLRNVRTELINNKQLLQQQYEYHLLVLHNIDSALVNEAYSKQFISQGELHLEAFAPDGIMLEDFDWTAWETAKSNNISSKIDPATMSLLNNISRQHQRIEKIEDEIAKVLLTRESRRPENLRQSLILVKDNYKGWAIDRTPGLLNTYAEAIEKLKDFQ</sequence>
<keyword evidence="2" id="KW-1133">Transmembrane helix</keyword>
<proteinExistence type="predicted"/>
<protein>
    <submittedName>
        <fullName evidence="3">Uncharacterized protein</fullName>
    </submittedName>
</protein>
<organism evidence="3 4">
    <name type="scientific">Rhodocytophaga rosea</name>
    <dbReference type="NCBI Taxonomy" id="2704465"/>
    <lineage>
        <taxon>Bacteria</taxon>
        <taxon>Pseudomonadati</taxon>
        <taxon>Bacteroidota</taxon>
        <taxon>Cytophagia</taxon>
        <taxon>Cytophagales</taxon>
        <taxon>Rhodocytophagaceae</taxon>
        <taxon>Rhodocytophaga</taxon>
    </lineage>
</organism>
<dbReference type="RefSeq" id="WP_162444287.1">
    <property type="nucleotide sequence ID" value="NZ_CP048222.1"/>
</dbReference>
<gene>
    <name evidence="3" type="ORF">GXP67_17305</name>
</gene>
<keyword evidence="4" id="KW-1185">Reference proteome</keyword>
<name>A0A6C0GKV0_9BACT</name>
<dbReference type="EMBL" id="CP048222">
    <property type="protein sequence ID" value="QHT68272.1"/>
    <property type="molecule type" value="Genomic_DNA"/>
</dbReference>
<reference evidence="3 4" key="1">
    <citation type="submission" date="2020-01" db="EMBL/GenBank/DDBJ databases">
        <authorList>
            <person name="Kim M.K."/>
        </authorList>
    </citation>
    <scope>NUCLEOTIDE SEQUENCE [LARGE SCALE GENOMIC DNA]</scope>
    <source>
        <strain evidence="3 4">172606-1</strain>
    </source>
</reference>
<evidence type="ECO:0000313" key="3">
    <source>
        <dbReference type="EMBL" id="QHT68272.1"/>
    </source>
</evidence>